<evidence type="ECO:0000259" key="2">
    <source>
        <dbReference type="Pfam" id="PF00582"/>
    </source>
</evidence>
<sequence>MFSKIMVPVDISHPGQLTRALTAAADLGRHYGAEVCYVAVTSSAPGTLGHTPDEARGHLAEFSEAQAAAHGHRACCHLALSHDPAVDLDRTLLAAIEETGADLVVMASHVPGWADSFTGSHGGHLAAEAKVSVFVVRGE</sequence>
<dbReference type="InterPro" id="IPR006016">
    <property type="entry name" value="UspA"/>
</dbReference>
<dbReference type="EMBL" id="FNYD01000001">
    <property type="protein sequence ID" value="SEI42360.1"/>
    <property type="molecule type" value="Genomic_DNA"/>
</dbReference>
<name>A0A1H6QSA1_9RHOB</name>
<dbReference type="Gene3D" id="3.40.50.620">
    <property type="entry name" value="HUPs"/>
    <property type="match status" value="1"/>
</dbReference>
<protein>
    <submittedName>
        <fullName evidence="3">Nucleotide-binding universal stress protein, UspA family</fullName>
    </submittedName>
</protein>
<organism evidence="3 4">
    <name type="scientific">Cribrihabitans marinus</name>
    <dbReference type="NCBI Taxonomy" id="1227549"/>
    <lineage>
        <taxon>Bacteria</taxon>
        <taxon>Pseudomonadati</taxon>
        <taxon>Pseudomonadota</taxon>
        <taxon>Alphaproteobacteria</taxon>
        <taxon>Rhodobacterales</taxon>
        <taxon>Paracoccaceae</taxon>
        <taxon>Cribrihabitans</taxon>
    </lineage>
</organism>
<dbReference type="RefSeq" id="WP_092361513.1">
    <property type="nucleotide sequence ID" value="NZ_BMGV01000001.1"/>
</dbReference>
<dbReference type="OrthoDB" id="9792500at2"/>
<gene>
    <name evidence="3" type="ORF">SAMN05444007_101127</name>
</gene>
<evidence type="ECO:0000313" key="3">
    <source>
        <dbReference type="EMBL" id="SEI42360.1"/>
    </source>
</evidence>
<dbReference type="InterPro" id="IPR006015">
    <property type="entry name" value="Universal_stress_UspA"/>
</dbReference>
<dbReference type="CDD" id="cd00293">
    <property type="entry name" value="USP-like"/>
    <property type="match status" value="1"/>
</dbReference>
<dbReference type="Proteomes" id="UP000199379">
    <property type="component" value="Unassembled WGS sequence"/>
</dbReference>
<reference evidence="3 4" key="1">
    <citation type="submission" date="2016-10" db="EMBL/GenBank/DDBJ databases">
        <authorList>
            <person name="de Groot N.N."/>
        </authorList>
    </citation>
    <scope>NUCLEOTIDE SEQUENCE [LARGE SCALE GENOMIC DNA]</scope>
    <source>
        <strain evidence="3 4">DSM 29340</strain>
    </source>
</reference>
<dbReference type="PRINTS" id="PR01438">
    <property type="entry name" value="UNVRSLSTRESS"/>
</dbReference>
<evidence type="ECO:0000256" key="1">
    <source>
        <dbReference type="ARBA" id="ARBA00008791"/>
    </source>
</evidence>
<dbReference type="AlphaFoldDB" id="A0A1H6QSA1"/>
<evidence type="ECO:0000313" key="4">
    <source>
        <dbReference type="Proteomes" id="UP000199379"/>
    </source>
</evidence>
<dbReference type="SUPFAM" id="SSF52402">
    <property type="entry name" value="Adenine nucleotide alpha hydrolases-like"/>
    <property type="match status" value="1"/>
</dbReference>
<accession>A0A1H6QSA1</accession>
<feature type="domain" description="UspA" evidence="2">
    <location>
        <begin position="1"/>
        <end position="137"/>
    </location>
</feature>
<dbReference type="Pfam" id="PF00582">
    <property type="entry name" value="Usp"/>
    <property type="match status" value="1"/>
</dbReference>
<dbReference type="STRING" id="1227549.SAMN05444007_101127"/>
<proteinExistence type="inferred from homology"/>
<comment type="similarity">
    <text evidence="1">Belongs to the universal stress protein A family.</text>
</comment>
<keyword evidence="4" id="KW-1185">Reference proteome</keyword>
<dbReference type="InterPro" id="IPR014729">
    <property type="entry name" value="Rossmann-like_a/b/a_fold"/>
</dbReference>